<dbReference type="AlphaFoldDB" id="A0A0A9SM33"/>
<sequence length="42" mass="4709">METCTSGVPALYLLRHIPSGKKINMASSLPLSHKRKEEITRN</sequence>
<accession>A0A0A9SM33</accession>
<organism evidence="1">
    <name type="scientific">Arundo donax</name>
    <name type="common">Giant reed</name>
    <name type="synonym">Donax arundinaceus</name>
    <dbReference type="NCBI Taxonomy" id="35708"/>
    <lineage>
        <taxon>Eukaryota</taxon>
        <taxon>Viridiplantae</taxon>
        <taxon>Streptophyta</taxon>
        <taxon>Embryophyta</taxon>
        <taxon>Tracheophyta</taxon>
        <taxon>Spermatophyta</taxon>
        <taxon>Magnoliopsida</taxon>
        <taxon>Liliopsida</taxon>
        <taxon>Poales</taxon>
        <taxon>Poaceae</taxon>
        <taxon>PACMAD clade</taxon>
        <taxon>Arundinoideae</taxon>
        <taxon>Arundineae</taxon>
        <taxon>Arundo</taxon>
    </lineage>
</organism>
<name>A0A0A9SM33_ARUDO</name>
<dbReference type="EMBL" id="GBRH01261774">
    <property type="protein sequence ID" value="JAD36121.1"/>
    <property type="molecule type" value="Transcribed_RNA"/>
</dbReference>
<reference evidence="1" key="2">
    <citation type="journal article" date="2015" name="Data Brief">
        <title>Shoot transcriptome of the giant reed, Arundo donax.</title>
        <authorList>
            <person name="Barrero R.A."/>
            <person name="Guerrero F.D."/>
            <person name="Moolhuijzen P."/>
            <person name="Goolsby J.A."/>
            <person name="Tidwell J."/>
            <person name="Bellgard S.E."/>
            <person name="Bellgard M.I."/>
        </authorList>
    </citation>
    <scope>NUCLEOTIDE SEQUENCE</scope>
    <source>
        <tissue evidence="1">Shoot tissue taken approximately 20 cm above the soil surface</tissue>
    </source>
</reference>
<reference evidence="1" key="1">
    <citation type="submission" date="2014-09" db="EMBL/GenBank/DDBJ databases">
        <authorList>
            <person name="Magalhaes I.L.F."/>
            <person name="Oliveira U."/>
            <person name="Santos F.R."/>
            <person name="Vidigal T.H.D.A."/>
            <person name="Brescovit A.D."/>
            <person name="Santos A.J."/>
        </authorList>
    </citation>
    <scope>NUCLEOTIDE SEQUENCE</scope>
    <source>
        <tissue evidence="1">Shoot tissue taken approximately 20 cm above the soil surface</tissue>
    </source>
</reference>
<protein>
    <submittedName>
        <fullName evidence="1">Uncharacterized protein</fullName>
    </submittedName>
</protein>
<proteinExistence type="predicted"/>
<evidence type="ECO:0000313" key="1">
    <source>
        <dbReference type="EMBL" id="JAD36121.1"/>
    </source>
</evidence>